<dbReference type="Proteomes" id="UP001500218">
    <property type="component" value="Unassembled WGS sequence"/>
</dbReference>
<comment type="caution">
    <text evidence="1">The sequence shown here is derived from an EMBL/GenBank/DDBJ whole genome shotgun (WGS) entry which is preliminary data.</text>
</comment>
<dbReference type="EMBL" id="BAAALT010000043">
    <property type="protein sequence ID" value="GAA1796654.1"/>
    <property type="molecule type" value="Genomic_DNA"/>
</dbReference>
<protein>
    <recommendedName>
        <fullName evidence="3">HEAT repeat domain-containing protein</fullName>
    </recommendedName>
</protein>
<name>A0ABP4Y292_9ACTN</name>
<dbReference type="Pfam" id="PF13513">
    <property type="entry name" value="HEAT_EZ"/>
    <property type="match status" value="1"/>
</dbReference>
<proteinExistence type="predicted"/>
<dbReference type="SUPFAM" id="SSF48371">
    <property type="entry name" value="ARM repeat"/>
    <property type="match status" value="1"/>
</dbReference>
<evidence type="ECO:0000313" key="1">
    <source>
        <dbReference type="EMBL" id="GAA1796654.1"/>
    </source>
</evidence>
<dbReference type="Gene3D" id="1.25.10.10">
    <property type="entry name" value="Leucine-rich Repeat Variant"/>
    <property type="match status" value="2"/>
</dbReference>
<evidence type="ECO:0000313" key="2">
    <source>
        <dbReference type="Proteomes" id="UP001500218"/>
    </source>
</evidence>
<dbReference type="RefSeq" id="WP_344128302.1">
    <property type="nucleotide sequence ID" value="NZ_BAAALT010000043.1"/>
</dbReference>
<gene>
    <name evidence="1" type="ORF">GCM10009682_17990</name>
</gene>
<dbReference type="InterPro" id="IPR011989">
    <property type="entry name" value="ARM-like"/>
</dbReference>
<organism evidence="1 2">
    <name type="scientific">Luedemannella flava</name>
    <dbReference type="NCBI Taxonomy" id="349316"/>
    <lineage>
        <taxon>Bacteria</taxon>
        <taxon>Bacillati</taxon>
        <taxon>Actinomycetota</taxon>
        <taxon>Actinomycetes</taxon>
        <taxon>Micromonosporales</taxon>
        <taxon>Micromonosporaceae</taxon>
        <taxon>Luedemannella</taxon>
    </lineage>
</organism>
<reference evidence="2" key="1">
    <citation type="journal article" date="2019" name="Int. J. Syst. Evol. Microbiol.">
        <title>The Global Catalogue of Microorganisms (GCM) 10K type strain sequencing project: providing services to taxonomists for standard genome sequencing and annotation.</title>
        <authorList>
            <consortium name="The Broad Institute Genomics Platform"/>
            <consortium name="The Broad Institute Genome Sequencing Center for Infectious Disease"/>
            <person name="Wu L."/>
            <person name="Ma J."/>
        </authorList>
    </citation>
    <scope>NUCLEOTIDE SEQUENCE [LARGE SCALE GENOMIC DNA]</scope>
    <source>
        <strain evidence="2">JCM 13250</strain>
    </source>
</reference>
<dbReference type="InterPro" id="IPR016024">
    <property type="entry name" value="ARM-type_fold"/>
</dbReference>
<evidence type="ECO:0008006" key="3">
    <source>
        <dbReference type="Google" id="ProtNLM"/>
    </source>
</evidence>
<sequence length="592" mass="62621">MLDDLDTIAWADLHHAYGDADDVPGLLRQAAPGGGDAREALSELYGSIFHQGTVYPATVAAVPFLVELARTPSECQAFFVWFVGQLADPNHAYGESYEAVCAAVEDRVDELVTLLDADDSDVRDAAAYAVAQAGGPVDVLWRRWAVEDAPSTRASLALALGLRDPDGAVAALAGAIADGEPEVVVAAAVALTRAGAAWPDGTVDPLVRAVEDEIELDWAWQAGREWPDELIANVDHDTAHALLAGLLAAPGPGTRRAALWSLTVRAQALRSAPARLVPLVGPSLRDPDDSVREAAVHALRRAGVAAGAYADELHAVATDYPRVAGSQGFTREYYAICTLMLLDDPRWLDAAAAAVRAGHDGRNLPMRYSVVWSWPRTVAAARDRLAGLPADDPARSLFDIIASGVGPTEPEPVPRPMEALTGTAAPTFPERERQVLAARAVWAATGDPAPTLPTVRAVLAAGERPASSAAEYVADLVDRHRAAVVDFKPLLLDLLREPWGSVAAARALWRLGTPPADLVDALLASVTRPWGARGAIPLLVEMGAAEAAPGLEQLAERDERVVIAGTDDDVVWQDELLQARLRAAVDTLRGAG</sequence>
<keyword evidence="2" id="KW-1185">Reference proteome</keyword>
<accession>A0ABP4Y292</accession>